<dbReference type="STRING" id="1670800.BSQ44_12420"/>
<organism evidence="1 2">
    <name type="scientific">Aquibium oceanicum</name>
    <dbReference type="NCBI Taxonomy" id="1670800"/>
    <lineage>
        <taxon>Bacteria</taxon>
        <taxon>Pseudomonadati</taxon>
        <taxon>Pseudomonadota</taxon>
        <taxon>Alphaproteobacteria</taxon>
        <taxon>Hyphomicrobiales</taxon>
        <taxon>Phyllobacteriaceae</taxon>
        <taxon>Aquibium</taxon>
    </lineage>
</organism>
<dbReference type="EMBL" id="CP018171">
    <property type="protein sequence ID" value="APH72075.1"/>
    <property type="molecule type" value="Genomic_DNA"/>
</dbReference>
<protein>
    <submittedName>
        <fullName evidence="1">Uncharacterized protein</fullName>
    </submittedName>
</protein>
<gene>
    <name evidence="1" type="ORF">BSQ44_12420</name>
</gene>
<proteinExistence type="predicted"/>
<name>A0A1L3SRX7_9HYPH</name>
<evidence type="ECO:0000313" key="2">
    <source>
        <dbReference type="Proteomes" id="UP000182840"/>
    </source>
</evidence>
<dbReference type="AlphaFoldDB" id="A0A1L3SRX7"/>
<dbReference type="RefSeq" id="WP_072604559.1">
    <property type="nucleotide sequence ID" value="NZ_CP018171.1"/>
</dbReference>
<dbReference type="OrthoDB" id="7916800at2"/>
<dbReference type="KEGG" id="meso:BSQ44_12420"/>
<evidence type="ECO:0000313" key="1">
    <source>
        <dbReference type="EMBL" id="APH72075.1"/>
    </source>
</evidence>
<accession>A0A1L3SRX7</accession>
<dbReference type="Proteomes" id="UP000182840">
    <property type="component" value="Chromosome"/>
</dbReference>
<reference evidence="2" key="1">
    <citation type="submission" date="2016-11" db="EMBL/GenBank/DDBJ databases">
        <title>Mesorhizobium oceanicum sp. nov., isolated from deep seawater in South China Sea.</title>
        <authorList>
            <person name="Fu G.-Y."/>
        </authorList>
    </citation>
    <scope>NUCLEOTIDE SEQUENCE [LARGE SCALE GENOMIC DNA]</scope>
    <source>
        <strain evidence="2">B7</strain>
    </source>
</reference>
<keyword evidence="2" id="KW-1185">Reference proteome</keyword>
<sequence>MTEDDRGNRLATLDYMHAMLGQLRTMAEAQRCDMLAYLIEMASQEAGDIVRNEKSRRFSGKRRADAK</sequence>